<reference evidence="13 14" key="1">
    <citation type="submission" date="2014-11" db="EMBL/GenBank/DDBJ databases">
        <title>Genetic blueprint of the zoonotic pathogen Toxocara canis.</title>
        <authorList>
            <person name="Zhu X.-Q."/>
            <person name="Korhonen P.K."/>
            <person name="Cai H."/>
            <person name="Young N.D."/>
            <person name="Nejsum P."/>
            <person name="von Samson-Himmelstjerna G."/>
            <person name="Boag P.R."/>
            <person name="Tan P."/>
            <person name="Li Q."/>
            <person name="Min J."/>
            <person name="Yang Y."/>
            <person name="Wang X."/>
            <person name="Fang X."/>
            <person name="Hall R.S."/>
            <person name="Hofmann A."/>
            <person name="Sternberg P.W."/>
            <person name="Jex A.R."/>
            <person name="Gasser R.B."/>
        </authorList>
    </citation>
    <scope>NUCLEOTIDE SEQUENCE [LARGE SCALE GENOMIC DNA]</scope>
    <source>
        <strain evidence="13">PN_DK_2014</strain>
    </source>
</reference>
<evidence type="ECO:0000256" key="8">
    <source>
        <dbReference type="ARBA" id="ARBA00022989"/>
    </source>
</evidence>
<dbReference type="Gene3D" id="1.20.1560.10">
    <property type="entry name" value="ABC transporter type 1, transmembrane domain"/>
    <property type="match status" value="5"/>
</dbReference>
<dbReference type="OrthoDB" id="6500128at2759"/>
<dbReference type="SUPFAM" id="SSF52540">
    <property type="entry name" value="P-loop containing nucleoside triphosphate hydrolases"/>
    <property type="match status" value="3"/>
</dbReference>
<feature type="domain" description="ABC transporter" evidence="11">
    <location>
        <begin position="1151"/>
        <end position="1364"/>
    </location>
</feature>
<sequence length="1368" mass="151329">MSDEEDVKGVKDKIVLNGLELNDANKKCDINKSNEKSEKDTKKDLYRYAKPLDYALLVCGILLGATQGGLNSVSSIIFKGLTDALITGQAQWTNGTFNYDEFYDGAMNAIYMYVGYGMGIFALAFVSNACWHILCELQIHRIRKHYFAAVLRQNMAWFDVNESGELTTKMSDGIDRIKDGIGDKLGILITFTAVFIGGMVVAFNLSWRMTLVMIAFVPLVGGLIGFLVRFVSTSVRKESAEYGKAGAIAEEVIMGIRTVISFNGQQKEIERYNVKLQGAAKFGIRKGFFIAFGSAWIFCLLFVAMGVAFWYKPEIDSQSSDGAKLDNPKGEIEFKNIHFRYPTRPDTKVLDDVSIKVPAGKSFALVGHSGCGKSTLIGLLLRFYDQESGEILLDGVPLKDLNVCWLRQTIGVVSQEPVLFAATVEENLRLGKEDMTEEEMERVCRMANAHNFIKELPDGYKTRVGEGGVQLSGGQKQRIAIARALARDPKVLLLDEATSALDTESEQLVQHALDKGYKTRVGEGGVQLSGGQKQRIAIARALARDPKVLLLDEATSALDTESEQLVQHALDKAAAGRTTLTIAHRLSTIRNADCIIVFDHGKIVESGTHAELMELNGVYKQLVKAQEIEKASKQEEEAEEIITEGEPGLERFSSVNQSQKLSTARMSRRLTRAFSNISAPDKSVAEIKEEAEEHNVEPSGIVEIIRFARKEWPLLIFALLGSIAKGLAFPIFSIIYGSMFKSLSRPTAAEKMDGARMNAIYFSILGVGAGTSTFIGGFLFAWAGESLTARLRLKLFSHILKQEEAEEHNVEPSGIVEIIRFARKEWPLLIFALLGSIAKGLAFPIFSIIYGSMFKSLSRPTAAEKMDGARMNAIYFSILGVGAGTSTFIGGFLFAWAGESLTARLRLKLFSHILKQDGAYFDSLEHSSGKLTTRLATDAPNIRAAIDQRLADVMQSISAIISGIAIAFSYGPKMAPIGIVTAVALISAQTIIAQYLKKRSHADAMMAMEPSRLATEAIEYHKTVQYLTREQHFYDEFNRQMQRPHHRAIVRGLIQAFNFALHVSFVFFNFACAYRFGVWLVSTNNSDPYTVFQVIEALNCASMSLLAFATYFPEYVRARFSAGLIFSMLAEEPKIDSSLETGKKFELNGNITMNGLYFAYPMNRARLVLKDVSLDFPKGKTVALVGPSGCGKSTTIQLIERLYDPLDGKLCFDGVDIREINLRHLRSQVALVGQEPILFNYSVRDNIAYGLDDVTQEQIEEAAKLANAHKFITEMAQGYDTCVGERGGQLSGGQKQRIAIARAVVQEALDRARNGRTCIVIAHRLSSIQNSDIIVVMKDGRIVEQGNHQQLIQREGLYARLIKKQNLD</sequence>
<keyword evidence="4 10" id="KW-0812">Transmembrane</keyword>
<dbReference type="PANTHER" id="PTHR43394">
    <property type="entry name" value="ATP-DEPENDENT PERMEASE MDL1, MITOCHONDRIAL"/>
    <property type="match status" value="1"/>
</dbReference>
<feature type="transmembrane region" description="Helical" evidence="10">
    <location>
        <begin position="1048"/>
        <end position="1071"/>
    </location>
</feature>
<evidence type="ECO:0000259" key="12">
    <source>
        <dbReference type="PROSITE" id="PS50929"/>
    </source>
</evidence>
<evidence type="ECO:0000256" key="3">
    <source>
        <dbReference type="ARBA" id="ARBA00022448"/>
    </source>
</evidence>
<keyword evidence="8 10" id="KW-1133">Transmembrane helix</keyword>
<evidence type="ECO:0000256" key="10">
    <source>
        <dbReference type="SAM" id="Phobius"/>
    </source>
</evidence>
<feature type="transmembrane region" description="Helical" evidence="10">
    <location>
        <begin position="1091"/>
        <end position="1112"/>
    </location>
</feature>
<feature type="transmembrane region" description="Helical" evidence="10">
    <location>
        <begin position="288"/>
        <end position="311"/>
    </location>
</feature>
<evidence type="ECO:0000256" key="4">
    <source>
        <dbReference type="ARBA" id="ARBA00022692"/>
    </source>
</evidence>
<dbReference type="PROSITE" id="PS50893">
    <property type="entry name" value="ABC_TRANSPORTER_2"/>
    <property type="match status" value="2"/>
</dbReference>
<feature type="domain" description="ABC transmembrane type-1" evidence="12">
    <location>
        <begin position="60"/>
        <end position="311"/>
    </location>
</feature>
<gene>
    <name evidence="13" type="primary">pgp-3</name>
    <name evidence="13" type="ORF">Tcan_06484</name>
</gene>
<dbReference type="GO" id="GO:0005524">
    <property type="term" value="F:ATP binding"/>
    <property type="evidence" value="ECO:0007669"/>
    <property type="project" value="UniProtKB-KW"/>
</dbReference>
<dbReference type="CDD" id="cd03249">
    <property type="entry name" value="ABC_MTABC3_MDL1_MDL2"/>
    <property type="match status" value="1"/>
</dbReference>
<dbReference type="GO" id="GO:0016887">
    <property type="term" value="F:ATP hydrolysis activity"/>
    <property type="evidence" value="ECO:0007669"/>
    <property type="project" value="InterPro"/>
</dbReference>
<feature type="transmembrane region" description="Helical" evidence="10">
    <location>
        <begin position="873"/>
        <end position="898"/>
    </location>
</feature>
<dbReference type="FunFam" id="3.40.50.300:FF:000604">
    <property type="entry name" value="ABC transporter B family member 28"/>
    <property type="match status" value="1"/>
</dbReference>
<protein>
    <submittedName>
        <fullName evidence="13">Multidrug resistance protein pgp-3</fullName>
    </submittedName>
</protein>
<dbReference type="FunFam" id="3.40.50.300:FF:000836">
    <property type="entry name" value="ABC transporter B family member 25"/>
    <property type="match status" value="1"/>
</dbReference>
<feature type="domain" description="ABC transporter" evidence="11">
    <location>
        <begin position="332"/>
        <end position="625"/>
    </location>
</feature>
<keyword evidence="6" id="KW-0547">Nucleotide-binding</keyword>
<name>A0A0B2VH86_TOXCA</name>
<evidence type="ECO:0000313" key="14">
    <source>
        <dbReference type="Proteomes" id="UP000031036"/>
    </source>
</evidence>
<evidence type="ECO:0000256" key="9">
    <source>
        <dbReference type="ARBA" id="ARBA00023136"/>
    </source>
</evidence>
<comment type="similarity">
    <text evidence="2">Belongs to the ABC transporter superfamily. ABCB family. Multidrug resistance exporter (TC 3.A.1.201) subfamily.</text>
</comment>
<dbReference type="EMBL" id="JPKZ01001748">
    <property type="protein sequence ID" value="KHN80315.1"/>
    <property type="molecule type" value="Genomic_DNA"/>
</dbReference>
<dbReference type="STRING" id="6265.A0A0B2VH86"/>
<dbReference type="SUPFAM" id="SSF90123">
    <property type="entry name" value="ABC transporter transmembrane region"/>
    <property type="match status" value="3"/>
</dbReference>
<dbReference type="InterPro" id="IPR039421">
    <property type="entry name" value="Type_1_exporter"/>
</dbReference>
<proteinExistence type="inferred from homology"/>
<dbReference type="InterPro" id="IPR011527">
    <property type="entry name" value="ABC1_TM_dom"/>
</dbReference>
<dbReference type="SMART" id="SM00382">
    <property type="entry name" value="AAA"/>
    <property type="match status" value="2"/>
</dbReference>
<dbReference type="PANTHER" id="PTHR43394:SF11">
    <property type="entry name" value="ATP-BINDING CASSETTE TRANSPORTER"/>
    <property type="match status" value="1"/>
</dbReference>
<dbReference type="CDD" id="cd18578">
    <property type="entry name" value="ABC_6TM_Pgp_ABCB1_D2_like"/>
    <property type="match status" value="1"/>
</dbReference>
<dbReference type="Gene3D" id="3.40.50.300">
    <property type="entry name" value="P-loop containing nucleotide triphosphate hydrolases"/>
    <property type="match status" value="4"/>
</dbReference>
<dbReference type="GO" id="GO:0090374">
    <property type="term" value="P:oligopeptide export from mitochondrion"/>
    <property type="evidence" value="ECO:0007669"/>
    <property type="project" value="TreeGrafter"/>
</dbReference>
<dbReference type="PROSITE" id="PS00211">
    <property type="entry name" value="ABC_TRANSPORTER_1"/>
    <property type="match status" value="3"/>
</dbReference>
<dbReference type="GO" id="GO:0005743">
    <property type="term" value="C:mitochondrial inner membrane"/>
    <property type="evidence" value="ECO:0007669"/>
    <property type="project" value="TreeGrafter"/>
</dbReference>
<dbReference type="InterPro" id="IPR027417">
    <property type="entry name" value="P-loop_NTPase"/>
</dbReference>
<dbReference type="CDD" id="cd18577">
    <property type="entry name" value="ABC_6TM_Pgp_ABCB1_D1_like"/>
    <property type="match status" value="1"/>
</dbReference>
<evidence type="ECO:0000256" key="1">
    <source>
        <dbReference type="ARBA" id="ARBA00004141"/>
    </source>
</evidence>
<accession>A0A0B2VH86</accession>
<evidence type="ECO:0000259" key="11">
    <source>
        <dbReference type="PROSITE" id="PS50893"/>
    </source>
</evidence>
<feature type="transmembrane region" description="Helical" evidence="10">
    <location>
        <begin position="185"/>
        <end position="205"/>
    </location>
</feature>
<comment type="subcellular location">
    <subcellularLocation>
        <location evidence="1">Membrane</location>
        <topology evidence="1">Multi-pass membrane protein</topology>
    </subcellularLocation>
</comment>
<evidence type="ECO:0000313" key="13">
    <source>
        <dbReference type="EMBL" id="KHN80315.1"/>
    </source>
</evidence>
<feature type="transmembrane region" description="Helical" evidence="10">
    <location>
        <begin position="211"/>
        <end position="231"/>
    </location>
</feature>
<feature type="transmembrane region" description="Helical" evidence="10">
    <location>
        <begin position="110"/>
        <end position="134"/>
    </location>
</feature>
<keyword evidence="7" id="KW-0067">ATP-binding</keyword>
<dbReference type="Proteomes" id="UP000031036">
    <property type="component" value="Unassembled WGS sequence"/>
</dbReference>
<dbReference type="OMA" id="TYFPEYV"/>
<dbReference type="InterPro" id="IPR003439">
    <property type="entry name" value="ABC_transporter-like_ATP-bd"/>
</dbReference>
<keyword evidence="14" id="KW-1185">Reference proteome</keyword>
<keyword evidence="5" id="KW-0677">Repeat</keyword>
<feature type="transmembrane region" description="Helical" evidence="10">
    <location>
        <begin position="828"/>
        <end position="853"/>
    </location>
</feature>
<dbReference type="InterPro" id="IPR017871">
    <property type="entry name" value="ABC_transporter-like_CS"/>
</dbReference>
<feature type="domain" description="ABC transmembrane type-1" evidence="12">
    <location>
        <begin position="830"/>
        <end position="1117"/>
    </location>
</feature>
<keyword evidence="3" id="KW-0813">Transport</keyword>
<feature type="domain" description="ABC transmembrane type-1" evidence="12">
    <location>
        <begin position="716"/>
        <end position="803"/>
    </location>
</feature>
<feature type="transmembrane region" description="Helical" evidence="10">
    <location>
        <begin position="977"/>
        <end position="996"/>
    </location>
</feature>
<organism evidence="13 14">
    <name type="scientific">Toxocara canis</name>
    <name type="common">Canine roundworm</name>
    <dbReference type="NCBI Taxonomy" id="6265"/>
    <lineage>
        <taxon>Eukaryota</taxon>
        <taxon>Metazoa</taxon>
        <taxon>Ecdysozoa</taxon>
        <taxon>Nematoda</taxon>
        <taxon>Chromadorea</taxon>
        <taxon>Rhabditida</taxon>
        <taxon>Spirurina</taxon>
        <taxon>Ascaridomorpha</taxon>
        <taxon>Ascaridoidea</taxon>
        <taxon>Toxocaridae</taxon>
        <taxon>Toxocara</taxon>
    </lineage>
</organism>
<evidence type="ECO:0000256" key="5">
    <source>
        <dbReference type="ARBA" id="ARBA00022737"/>
    </source>
</evidence>
<evidence type="ECO:0000256" key="2">
    <source>
        <dbReference type="ARBA" id="ARBA00007577"/>
    </source>
</evidence>
<dbReference type="Pfam" id="PF00005">
    <property type="entry name" value="ABC_tran"/>
    <property type="match status" value="3"/>
</dbReference>
<dbReference type="Pfam" id="PF00664">
    <property type="entry name" value="ABC_membrane"/>
    <property type="match status" value="3"/>
</dbReference>
<feature type="transmembrane region" description="Helical" evidence="10">
    <location>
        <begin position="52"/>
        <end position="70"/>
    </location>
</feature>
<dbReference type="InterPro" id="IPR003593">
    <property type="entry name" value="AAA+_ATPase"/>
</dbReference>
<dbReference type="PROSITE" id="PS50929">
    <property type="entry name" value="ABC_TM1F"/>
    <property type="match status" value="3"/>
</dbReference>
<comment type="caution">
    <text evidence="13">The sequence shown here is derived from an EMBL/GenBank/DDBJ whole genome shotgun (WGS) entry which is preliminary data.</text>
</comment>
<keyword evidence="9 10" id="KW-0472">Membrane</keyword>
<evidence type="ECO:0000256" key="7">
    <source>
        <dbReference type="ARBA" id="ARBA00022840"/>
    </source>
</evidence>
<dbReference type="GO" id="GO:0015421">
    <property type="term" value="F:ABC-type oligopeptide transporter activity"/>
    <property type="evidence" value="ECO:0007669"/>
    <property type="project" value="TreeGrafter"/>
</dbReference>
<evidence type="ECO:0000256" key="6">
    <source>
        <dbReference type="ARBA" id="ARBA00022741"/>
    </source>
</evidence>
<feature type="transmembrane region" description="Helical" evidence="10">
    <location>
        <begin position="759"/>
        <end position="784"/>
    </location>
</feature>
<feature type="transmembrane region" description="Helical" evidence="10">
    <location>
        <begin position="714"/>
        <end position="739"/>
    </location>
</feature>
<dbReference type="InterPro" id="IPR036640">
    <property type="entry name" value="ABC1_TM_sf"/>
</dbReference>